<evidence type="ECO:0000313" key="10">
    <source>
        <dbReference type="EMBL" id="OCS90325.1"/>
    </source>
</evidence>
<evidence type="ECO:0000259" key="8">
    <source>
        <dbReference type="PROSITE" id="PS50111"/>
    </source>
</evidence>
<keyword evidence="3 7" id="KW-0472">Membrane</keyword>
<feature type="domain" description="HAMP" evidence="9">
    <location>
        <begin position="205"/>
        <end position="258"/>
    </location>
</feature>
<dbReference type="PROSITE" id="PS50885">
    <property type="entry name" value="HAMP"/>
    <property type="match status" value="1"/>
</dbReference>
<evidence type="ECO:0000256" key="2">
    <source>
        <dbReference type="ARBA" id="ARBA00022475"/>
    </source>
</evidence>
<feature type="domain" description="Methyl-accepting transducer" evidence="8">
    <location>
        <begin position="277"/>
        <end position="513"/>
    </location>
</feature>
<dbReference type="AlphaFoldDB" id="A0A1C0YT32"/>
<evidence type="ECO:0008006" key="12">
    <source>
        <dbReference type="Google" id="ProtNLM"/>
    </source>
</evidence>
<dbReference type="InterPro" id="IPR004090">
    <property type="entry name" value="Chemotax_Me-accpt_rcpt"/>
</dbReference>
<reference evidence="10 11" key="1">
    <citation type="submission" date="2016-07" db="EMBL/GenBank/DDBJ databases">
        <title>Caryophanon latum genome sequencing.</title>
        <authorList>
            <person name="Verma A."/>
            <person name="Pal Y."/>
            <person name="Krishnamurthi S."/>
        </authorList>
    </citation>
    <scope>NUCLEOTIDE SEQUENCE [LARGE SCALE GENOMIC DNA]</scope>
    <source>
        <strain evidence="10 11">DSM 14151</strain>
    </source>
</reference>
<sequence length="563" mass="61903">MGKFLFSSIRKQLLFVFSLIVGIMIISYGYMFVINNQMEKEANELATTELELLLINEEMYRIFSQLYMASSSYVITANEQYVTQFTQSTTNIEAKLDQLNAFGKNAERDALINEGSEWIASVQQNVFPLVSSMDQDAAISAYESLKPQIEEVLEGYYALNEMRASNISVLAGDLYDKARSNELTIVIAAVIVIAFATIVGILTANTYSNELRRVTNYMKELATGDLRQKPLETTRNDEFATLTQSVNEMTFKTKYVVSSIDDVVQQVAINSEQLSRSSEDVQSGMDQAAVTMQQLAAGSEQQAQATTGVANSMEIFKENIKDIVNTGDVLEQESDVVASLTLEGKSLMTTSLTKMQSINDVMHEAVQKVEGLNNQSNEITKLVSVIDDIANQTNLLALNAAIEAARAGEHGKGFAIVADEVRKLAEQVSSSVMDISFIVSRIQADTEDVTNSLQEGYSEVQSGSEQLTETGHRFDDISVAVAQMNIEIQQMSRRLNEIHASSQDVSTSITEIATVCEESSASSEQMTATVEEVAATMHQVATNALNLSHMSESLKSKVEAFKI</sequence>
<dbReference type="Gene3D" id="1.10.287.950">
    <property type="entry name" value="Methyl-accepting chemotaxis protein"/>
    <property type="match status" value="1"/>
</dbReference>
<dbReference type="CDD" id="cd11386">
    <property type="entry name" value="MCP_signal"/>
    <property type="match status" value="1"/>
</dbReference>
<evidence type="ECO:0000256" key="4">
    <source>
        <dbReference type="ARBA" id="ARBA00023224"/>
    </source>
</evidence>
<evidence type="ECO:0000256" key="5">
    <source>
        <dbReference type="ARBA" id="ARBA00029447"/>
    </source>
</evidence>
<dbReference type="GO" id="GO:0004888">
    <property type="term" value="F:transmembrane signaling receptor activity"/>
    <property type="evidence" value="ECO:0007669"/>
    <property type="project" value="InterPro"/>
</dbReference>
<gene>
    <name evidence="10" type="ORF">A6K76_12025</name>
</gene>
<evidence type="ECO:0000313" key="11">
    <source>
        <dbReference type="Proteomes" id="UP000093482"/>
    </source>
</evidence>
<dbReference type="GO" id="GO:0007165">
    <property type="term" value="P:signal transduction"/>
    <property type="evidence" value="ECO:0007669"/>
    <property type="project" value="UniProtKB-KW"/>
</dbReference>
<dbReference type="OrthoDB" id="9804712at2"/>
<name>A0A1C0YT32_9BACL</name>
<dbReference type="Pfam" id="PF00015">
    <property type="entry name" value="MCPsignal"/>
    <property type="match status" value="1"/>
</dbReference>
<dbReference type="Proteomes" id="UP000093482">
    <property type="component" value="Unassembled WGS sequence"/>
</dbReference>
<organism evidence="10 11">
    <name type="scientific">Caryophanon latum</name>
    <dbReference type="NCBI Taxonomy" id="33977"/>
    <lineage>
        <taxon>Bacteria</taxon>
        <taxon>Bacillati</taxon>
        <taxon>Bacillota</taxon>
        <taxon>Bacilli</taxon>
        <taxon>Bacillales</taxon>
        <taxon>Caryophanaceae</taxon>
        <taxon>Caryophanon</taxon>
    </lineage>
</organism>
<dbReference type="Pfam" id="PF00672">
    <property type="entry name" value="HAMP"/>
    <property type="match status" value="1"/>
</dbReference>
<keyword evidence="11" id="KW-1185">Reference proteome</keyword>
<dbReference type="EMBL" id="MATO01000038">
    <property type="protein sequence ID" value="OCS90325.1"/>
    <property type="molecule type" value="Genomic_DNA"/>
</dbReference>
<comment type="caution">
    <text evidence="10">The sequence shown here is derived from an EMBL/GenBank/DDBJ whole genome shotgun (WGS) entry which is preliminary data.</text>
</comment>
<proteinExistence type="inferred from homology"/>
<dbReference type="RefSeq" id="WP_066464936.1">
    <property type="nucleotide sequence ID" value="NZ_MATO01000038.1"/>
</dbReference>
<evidence type="ECO:0000256" key="7">
    <source>
        <dbReference type="SAM" id="Phobius"/>
    </source>
</evidence>
<evidence type="ECO:0000256" key="6">
    <source>
        <dbReference type="PROSITE-ProRule" id="PRU00284"/>
    </source>
</evidence>
<dbReference type="PRINTS" id="PR00260">
    <property type="entry name" value="CHEMTRNSDUCR"/>
</dbReference>
<dbReference type="GO" id="GO:0006935">
    <property type="term" value="P:chemotaxis"/>
    <property type="evidence" value="ECO:0007669"/>
    <property type="project" value="InterPro"/>
</dbReference>
<dbReference type="SMART" id="SM00283">
    <property type="entry name" value="MA"/>
    <property type="match status" value="1"/>
</dbReference>
<keyword evidence="4 6" id="KW-0807">Transducer</keyword>
<dbReference type="InterPro" id="IPR003660">
    <property type="entry name" value="HAMP_dom"/>
</dbReference>
<evidence type="ECO:0000256" key="3">
    <source>
        <dbReference type="ARBA" id="ARBA00023136"/>
    </source>
</evidence>
<keyword evidence="2" id="KW-1003">Cell membrane</keyword>
<dbReference type="PROSITE" id="PS50111">
    <property type="entry name" value="CHEMOTAXIS_TRANSDUC_2"/>
    <property type="match status" value="1"/>
</dbReference>
<dbReference type="SUPFAM" id="SSF58104">
    <property type="entry name" value="Methyl-accepting chemotaxis protein (MCP) signaling domain"/>
    <property type="match status" value="1"/>
</dbReference>
<feature type="transmembrane region" description="Helical" evidence="7">
    <location>
        <begin position="183"/>
        <end position="204"/>
    </location>
</feature>
<dbReference type="GO" id="GO:0005886">
    <property type="term" value="C:plasma membrane"/>
    <property type="evidence" value="ECO:0007669"/>
    <property type="project" value="UniProtKB-SubCell"/>
</dbReference>
<feature type="transmembrane region" description="Helical" evidence="7">
    <location>
        <begin position="12"/>
        <end position="33"/>
    </location>
</feature>
<accession>A0A1C0YT32</accession>
<comment type="similarity">
    <text evidence="5">Belongs to the methyl-accepting chemotaxis (MCP) protein family.</text>
</comment>
<dbReference type="InterPro" id="IPR004089">
    <property type="entry name" value="MCPsignal_dom"/>
</dbReference>
<protein>
    <recommendedName>
        <fullName evidence="12">Chemotaxis protein</fullName>
    </recommendedName>
</protein>
<keyword evidence="7" id="KW-0812">Transmembrane</keyword>
<dbReference type="PANTHER" id="PTHR32089:SF112">
    <property type="entry name" value="LYSOZYME-LIKE PROTEIN-RELATED"/>
    <property type="match status" value="1"/>
</dbReference>
<dbReference type="PANTHER" id="PTHR32089">
    <property type="entry name" value="METHYL-ACCEPTING CHEMOTAXIS PROTEIN MCPB"/>
    <property type="match status" value="1"/>
</dbReference>
<evidence type="ECO:0000256" key="1">
    <source>
        <dbReference type="ARBA" id="ARBA00004236"/>
    </source>
</evidence>
<keyword evidence="7" id="KW-1133">Transmembrane helix</keyword>
<evidence type="ECO:0000259" key="9">
    <source>
        <dbReference type="PROSITE" id="PS50885"/>
    </source>
</evidence>
<comment type="subcellular location">
    <subcellularLocation>
        <location evidence="1">Cell membrane</location>
    </subcellularLocation>
</comment>
<dbReference type="CDD" id="cd06225">
    <property type="entry name" value="HAMP"/>
    <property type="match status" value="1"/>
</dbReference>